<dbReference type="RefSeq" id="WP_107728091.1">
    <property type="nucleotide sequence ID" value="NZ_PZZP01000002.1"/>
</dbReference>
<gene>
    <name evidence="1" type="ORF">C8J48_3113</name>
</gene>
<evidence type="ECO:0000313" key="1">
    <source>
        <dbReference type="EMBL" id="PTM56788.1"/>
    </source>
</evidence>
<name>A0A2T4Z4H6_9BACL</name>
<accession>A0A2T4Z4H6</accession>
<evidence type="ECO:0000313" key="2">
    <source>
        <dbReference type="Proteomes" id="UP000241639"/>
    </source>
</evidence>
<comment type="caution">
    <text evidence="1">The sequence shown here is derived from an EMBL/GenBank/DDBJ whole genome shotgun (WGS) entry which is preliminary data.</text>
</comment>
<sequence>MEKKGNLFERQRVLPAPARGGWSGQLLLLCKQQEPRRLKNPSSHHQQAFGEIKVGSIAAPIRCGFLHIEKEGELRFLLEVQEIPILVRELFNCEQNGIVMIRVG</sequence>
<reference evidence="1 2" key="1">
    <citation type="submission" date="2018-04" db="EMBL/GenBank/DDBJ databases">
        <title>Genomic Encyclopedia of Archaeal and Bacterial Type Strains, Phase II (KMG-II): from individual species to whole genera.</title>
        <authorList>
            <person name="Goeker M."/>
        </authorList>
    </citation>
    <scope>NUCLEOTIDE SEQUENCE [LARGE SCALE GENOMIC DNA]</scope>
    <source>
        <strain evidence="1 2">DSM 45169</strain>
    </source>
</reference>
<dbReference type="AlphaFoldDB" id="A0A2T4Z4H6"/>
<keyword evidence="2" id="KW-1185">Reference proteome</keyword>
<organism evidence="1 2">
    <name type="scientific">Desmospora activa DSM 45169</name>
    <dbReference type="NCBI Taxonomy" id="1121389"/>
    <lineage>
        <taxon>Bacteria</taxon>
        <taxon>Bacillati</taxon>
        <taxon>Bacillota</taxon>
        <taxon>Bacilli</taxon>
        <taxon>Bacillales</taxon>
        <taxon>Thermoactinomycetaceae</taxon>
        <taxon>Desmospora</taxon>
    </lineage>
</organism>
<dbReference type="Proteomes" id="UP000241639">
    <property type="component" value="Unassembled WGS sequence"/>
</dbReference>
<protein>
    <submittedName>
        <fullName evidence="1">Uncharacterized protein</fullName>
    </submittedName>
</protein>
<dbReference type="EMBL" id="PZZP01000002">
    <property type="protein sequence ID" value="PTM56788.1"/>
    <property type="molecule type" value="Genomic_DNA"/>
</dbReference>
<proteinExistence type="predicted"/>